<dbReference type="Gene3D" id="3.40.50.300">
    <property type="entry name" value="P-loop containing nucleotide triphosphate hydrolases"/>
    <property type="match status" value="1"/>
</dbReference>
<dbReference type="Proteomes" id="UP001157133">
    <property type="component" value="Unassembled WGS sequence"/>
</dbReference>
<dbReference type="InterPro" id="IPR018011">
    <property type="entry name" value="Carb_sulfotrans_8-10"/>
</dbReference>
<dbReference type="Pfam" id="PF03567">
    <property type="entry name" value="Sulfotransfer_2"/>
    <property type="match status" value="1"/>
</dbReference>
<keyword evidence="7" id="KW-0325">Glycoprotein</keyword>
<dbReference type="EMBL" id="BSSU01000006">
    <property type="protein sequence ID" value="GLX81845.1"/>
    <property type="molecule type" value="Genomic_DNA"/>
</dbReference>
<evidence type="ECO:0000256" key="4">
    <source>
        <dbReference type="ARBA" id="ARBA00022989"/>
    </source>
</evidence>
<evidence type="ECO:0000256" key="1">
    <source>
        <dbReference type="ARBA" id="ARBA00004323"/>
    </source>
</evidence>
<comment type="subcellular location">
    <subcellularLocation>
        <location evidence="1">Golgi apparatus membrane</location>
        <topology evidence="1">Single-pass type II membrane protein</topology>
    </subcellularLocation>
</comment>
<dbReference type="InterPro" id="IPR005331">
    <property type="entry name" value="Sulfotransferase"/>
</dbReference>
<evidence type="ECO:0000256" key="7">
    <source>
        <dbReference type="ARBA" id="ARBA00023180"/>
    </source>
</evidence>
<name>A0ABQ6H3Y0_9GAMM</name>
<dbReference type="SUPFAM" id="SSF52540">
    <property type="entry name" value="P-loop containing nucleoside triphosphate hydrolases"/>
    <property type="match status" value="1"/>
</dbReference>
<proteinExistence type="predicted"/>
<keyword evidence="6" id="KW-0472">Membrane</keyword>
<protein>
    <recommendedName>
        <fullName evidence="10">Sulfotransferase family protein</fullName>
    </recommendedName>
</protein>
<keyword evidence="3" id="KW-0812">Transmembrane</keyword>
<evidence type="ECO:0000256" key="3">
    <source>
        <dbReference type="ARBA" id="ARBA00022692"/>
    </source>
</evidence>
<keyword evidence="2" id="KW-0808">Transferase</keyword>
<dbReference type="PANTHER" id="PTHR12137:SF54">
    <property type="entry name" value="CARBOHYDRATE SULFOTRANSFERASE"/>
    <property type="match status" value="1"/>
</dbReference>
<evidence type="ECO:0000313" key="9">
    <source>
        <dbReference type="Proteomes" id="UP001157133"/>
    </source>
</evidence>
<dbReference type="PANTHER" id="PTHR12137">
    <property type="entry name" value="CARBOHYDRATE SULFOTRANSFERASE"/>
    <property type="match status" value="1"/>
</dbReference>
<keyword evidence="5" id="KW-0333">Golgi apparatus</keyword>
<comment type="caution">
    <text evidence="8">The sequence shown here is derived from an EMBL/GenBank/DDBJ whole genome shotgun (WGS) entry which is preliminary data.</text>
</comment>
<evidence type="ECO:0008006" key="10">
    <source>
        <dbReference type="Google" id="ProtNLM"/>
    </source>
</evidence>
<evidence type="ECO:0000256" key="5">
    <source>
        <dbReference type="ARBA" id="ARBA00023034"/>
    </source>
</evidence>
<sequence>MISHTHKCVFVHIPKTAGQSIEHFFLDLHGLTWKQKEQLFISRNEVRKIGPAHLCHLTAEEYYDLGHISKEDFDNYFTFGFVRNPWERLVSEYLHKKIDKQMTLKEFVYKGLPKEDEFCDKHRHIIPQSDYLFDNKGNQLVDFIGRFENLVDDFDYVCKQLTIEDSTLPHKNSSHSPRRLLLRKLRHIFSLNSSVKQHYTQYYDQELHDRVQDMYAQDIARFNYAFGKQQLKLDTQQQLLID</sequence>
<dbReference type="InterPro" id="IPR027417">
    <property type="entry name" value="P-loop_NTPase"/>
</dbReference>
<dbReference type="RefSeq" id="WP_284207190.1">
    <property type="nucleotide sequence ID" value="NZ_BSSU01000006.1"/>
</dbReference>
<gene>
    <name evidence="8" type="ORF">theurythT_12970</name>
</gene>
<evidence type="ECO:0000256" key="6">
    <source>
        <dbReference type="ARBA" id="ARBA00023136"/>
    </source>
</evidence>
<evidence type="ECO:0000256" key="2">
    <source>
        <dbReference type="ARBA" id="ARBA00022679"/>
    </source>
</evidence>
<keyword evidence="9" id="KW-1185">Reference proteome</keyword>
<keyword evidence="4" id="KW-1133">Transmembrane helix</keyword>
<organism evidence="8 9">
    <name type="scientific">Thalassotalea eurytherma</name>
    <dbReference type="NCBI Taxonomy" id="1144278"/>
    <lineage>
        <taxon>Bacteria</taxon>
        <taxon>Pseudomonadati</taxon>
        <taxon>Pseudomonadota</taxon>
        <taxon>Gammaproteobacteria</taxon>
        <taxon>Alteromonadales</taxon>
        <taxon>Colwelliaceae</taxon>
        <taxon>Thalassotalea</taxon>
    </lineage>
</organism>
<evidence type="ECO:0000313" key="8">
    <source>
        <dbReference type="EMBL" id="GLX81845.1"/>
    </source>
</evidence>
<accession>A0ABQ6H3Y0</accession>
<reference evidence="8 9" key="1">
    <citation type="submission" date="2023-03" db="EMBL/GenBank/DDBJ databases">
        <title>Draft genome sequence of Thalassotalea eurytherma JCM 18482T.</title>
        <authorList>
            <person name="Sawabe T."/>
        </authorList>
    </citation>
    <scope>NUCLEOTIDE SEQUENCE [LARGE SCALE GENOMIC DNA]</scope>
    <source>
        <strain evidence="8 9">JCM 18482</strain>
    </source>
</reference>